<protein>
    <recommendedName>
        <fullName evidence="2">Non-specific lipid-transfer protein</fullName>
    </recommendedName>
</protein>
<dbReference type="CDD" id="cd01960">
    <property type="entry name" value="nsLTP1"/>
    <property type="match status" value="1"/>
</dbReference>
<comment type="similarity">
    <text evidence="1 2">Belongs to the plant LTP family.</text>
</comment>
<keyword evidence="2" id="KW-0813">Transport</keyword>
<dbReference type="EMBL" id="AWUE01016153">
    <property type="protein sequence ID" value="OMO94064.1"/>
    <property type="molecule type" value="Genomic_DNA"/>
</dbReference>
<organism evidence="5 6">
    <name type="scientific">Corchorus olitorius</name>
    <dbReference type="NCBI Taxonomy" id="93759"/>
    <lineage>
        <taxon>Eukaryota</taxon>
        <taxon>Viridiplantae</taxon>
        <taxon>Streptophyta</taxon>
        <taxon>Embryophyta</taxon>
        <taxon>Tracheophyta</taxon>
        <taxon>Spermatophyta</taxon>
        <taxon>Magnoliopsida</taxon>
        <taxon>eudicotyledons</taxon>
        <taxon>Gunneridae</taxon>
        <taxon>Pentapetalae</taxon>
        <taxon>rosids</taxon>
        <taxon>malvids</taxon>
        <taxon>Malvales</taxon>
        <taxon>Malvaceae</taxon>
        <taxon>Grewioideae</taxon>
        <taxon>Apeibeae</taxon>
        <taxon>Corchorus</taxon>
    </lineage>
</organism>
<evidence type="ECO:0000313" key="5">
    <source>
        <dbReference type="EMBL" id="OMO94064.1"/>
    </source>
</evidence>
<comment type="caution">
    <text evidence="5">The sequence shown here is derived from an EMBL/GenBank/DDBJ whole genome shotgun (WGS) entry which is preliminary data.</text>
</comment>
<dbReference type="InterPro" id="IPR000528">
    <property type="entry name" value="Plant_nsLTP"/>
</dbReference>
<dbReference type="OrthoDB" id="1862539at2759"/>
<accession>A0A1R3JGU9</accession>
<dbReference type="Proteomes" id="UP000187203">
    <property type="component" value="Unassembled WGS sequence"/>
</dbReference>
<dbReference type="SUPFAM" id="SSF47699">
    <property type="entry name" value="Bifunctional inhibitor/lipid-transfer protein/seed storage 2S albumin"/>
    <property type="match status" value="1"/>
</dbReference>
<name>A0A1R3JGU9_9ROSI</name>
<gene>
    <name evidence="5" type="ORF">COLO4_16533</name>
</gene>
<dbReference type="SMART" id="SM00499">
    <property type="entry name" value="AAI"/>
    <property type="match status" value="1"/>
</dbReference>
<dbReference type="InterPro" id="IPR036312">
    <property type="entry name" value="Bifun_inhib/LTP/seed_sf"/>
</dbReference>
<comment type="function">
    <text evidence="2">Plant non-specific lipid-transfer proteins transfer phospholipids as well as galactolipids across membranes. May play a role in wax or cutin deposition in the cell walls of expanding epidermal cells and certain secretory tissues.</text>
</comment>
<dbReference type="GO" id="GO:0006869">
    <property type="term" value="P:lipid transport"/>
    <property type="evidence" value="ECO:0007669"/>
    <property type="project" value="InterPro"/>
</dbReference>
<dbReference type="InterPro" id="IPR016140">
    <property type="entry name" value="Bifunc_inhib/LTP/seed_store"/>
</dbReference>
<dbReference type="Pfam" id="PF00234">
    <property type="entry name" value="Tryp_alpha_amyl"/>
    <property type="match status" value="1"/>
</dbReference>
<feature type="domain" description="Bifunctional inhibitor/plant lipid transfer protein/seed storage helical" evidence="4">
    <location>
        <begin position="21"/>
        <end position="106"/>
    </location>
</feature>
<keyword evidence="6" id="KW-1185">Reference proteome</keyword>
<keyword evidence="3" id="KW-0732">Signal</keyword>
<feature type="signal peptide" evidence="3">
    <location>
        <begin position="1"/>
        <end position="17"/>
    </location>
</feature>
<feature type="chain" id="PRO_5012842420" description="Non-specific lipid-transfer protein" evidence="3">
    <location>
        <begin position="18"/>
        <end position="108"/>
    </location>
</feature>
<evidence type="ECO:0000313" key="6">
    <source>
        <dbReference type="Proteomes" id="UP000187203"/>
    </source>
</evidence>
<dbReference type="PANTHER" id="PTHR33076">
    <property type="entry name" value="NON-SPECIFIC LIPID-TRANSFER PROTEIN 2-RELATED"/>
    <property type="match status" value="1"/>
</dbReference>
<proteinExistence type="inferred from homology"/>
<evidence type="ECO:0000256" key="3">
    <source>
        <dbReference type="SAM" id="SignalP"/>
    </source>
</evidence>
<dbReference type="AlphaFoldDB" id="A0A1R3JGU9"/>
<reference evidence="6" key="1">
    <citation type="submission" date="2013-09" db="EMBL/GenBank/DDBJ databases">
        <title>Corchorus olitorius genome sequencing.</title>
        <authorList>
            <person name="Alam M."/>
            <person name="Haque M.S."/>
            <person name="Islam M.S."/>
            <person name="Emdad E.M."/>
            <person name="Islam M.M."/>
            <person name="Ahmed B."/>
            <person name="Halim A."/>
            <person name="Hossen Q.M.M."/>
            <person name="Hossain M.Z."/>
            <person name="Ahmed R."/>
            <person name="Khan M.M."/>
            <person name="Islam R."/>
            <person name="Rashid M.M."/>
            <person name="Khan S.A."/>
            <person name="Rahman M.S."/>
            <person name="Alam M."/>
            <person name="Yahiya A.S."/>
            <person name="Khan M.S."/>
            <person name="Azam M.S."/>
            <person name="Haque T."/>
            <person name="Lashkar M.Z.H."/>
            <person name="Akhand A.I."/>
            <person name="Morshed G."/>
            <person name="Roy S."/>
            <person name="Uddin K.S."/>
            <person name="Rabeya T."/>
            <person name="Hossain A.S."/>
            <person name="Chowdhury A."/>
            <person name="Snigdha A.R."/>
            <person name="Mortoza M.S."/>
            <person name="Matin S.A."/>
            <person name="Hoque S.M.E."/>
            <person name="Islam M.K."/>
            <person name="Roy D.K."/>
            <person name="Haider R."/>
            <person name="Moosa M.M."/>
            <person name="Elias S.M."/>
            <person name="Hasan A.M."/>
            <person name="Jahan S."/>
            <person name="Shafiuddin M."/>
            <person name="Mahmood N."/>
            <person name="Shommy N.S."/>
        </authorList>
    </citation>
    <scope>NUCLEOTIDE SEQUENCE [LARGE SCALE GENOMIC DNA]</scope>
    <source>
        <strain evidence="6">cv. O-4</strain>
    </source>
</reference>
<dbReference type="Gene3D" id="1.10.110.10">
    <property type="entry name" value="Plant lipid-transfer and hydrophobic proteins"/>
    <property type="match status" value="1"/>
</dbReference>
<dbReference type="GO" id="GO:0008289">
    <property type="term" value="F:lipid binding"/>
    <property type="evidence" value="ECO:0007669"/>
    <property type="project" value="UniProtKB-KW"/>
</dbReference>
<dbReference type="STRING" id="93759.A0A1R3JGU9"/>
<dbReference type="PRINTS" id="PR00382">
    <property type="entry name" value="LIPIDTRNSFER"/>
</dbReference>
<keyword evidence="2" id="KW-0446">Lipid-binding</keyword>
<evidence type="ECO:0000259" key="4">
    <source>
        <dbReference type="SMART" id="SM00499"/>
    </source>
</evidence>
<evidence type="ECO:0000256" key="1">
    <source>
        <dbReference type="ARBA" id="ARBA00009748"/>
    </source>
</evidence>
<evidence type="ECO:0000256" key="2">
    <source>
        <dbReference type="RuleBase" id="RU000628"/>
    </source>
</evidence>
<sequence>MVEMLCMLVVINPMATAALSCKDVAHKLSPCIKYIKSSENKDACCNGVRALNGMAHTPADHQQACKCIKQQLVFIAITDREKKMAEAIPGVCNVKVPYKISSSTDCTK</sequence>